<keyword evidence="6" id="KW-0862">Zinc</keyword>
<reference evidence="11" key="1">
    <citation type="journal article" date="2011" name="Environ. Microbiol.">
        <title>Time-series analyses of Monterey Bay coastal microbial picoplankton using a 'genome proxy' microarray.</title>
        <authorList>
            <person name="Rich V.I."/>
            <person name="Pham V.D."/>
            <person name="Eppley J."/>
            <person name="Shi Y."/>
            <person name="DeLong E.F."/>
        </authorList>
    </citation>
    <scope>NUCLEOTIDE SEQUENCE</scope>
</reference>
<evidence type="ECO:0000256" key="7">
    <source>
        <dbReference type="ARBA" id="ARBA00023049"/>
    </source>
</evidence>
<dbReference type="Pfam" id="PF05572">
    <property type="entry name" value="Peptidase_M43"/>
    <property type="match status" value="1"/>
</dbReference>
<dbReference type="SUPFAM" id="SSF55486">
    <property type="entry name" value="Metalloproteases ('zincins'), catalytic domain"/>
    <property type="match status" value="1"/>
</dbReference>
<feature type="chain" id="PRO_5003143041" description="Peptidase M43 pregnancy-associated plasma-A domain-containing protein" evidence="9">
    <location>
        <begin position="20"/>
        <end position="621"/>
    </location>
</feature>
<evidence type="ECO:0000259" key="10">
    <source>
        <dbReference type="Pfam" id="PF05572"/>
    </source>
</evidence>
<organism evidence="11">
    <name type="scientific">uncultured Fidelibacterota bacterium HF4000_22B16</name>
    <dbReference type="NCBI Taxonomy" id="710791"/>
    <lineage>
        <taxon>Bacteria</taxon>
        <taxon>Pseudomonadati</taxon>
        <taxon>Fidelibacterota</taxon>
        <taxon>environmental samples</taxon>
    </lineage>
</organism>
<dbReference type="GO" id="GO:0046872">
    <property type="term" value="F:metal ion binding"/>
    <property type="evidence" value="ECO:0007669"/>
    <property type="project" value="UniProtKB-KW"/>
</dbReference>
<evidence type="ECO:0000256" key="2">
    <source>
        <dbReference type="ARBA" id="ARBA00022670"/>
    </source>
</evidence>
<dbReference type="Gene3D" id="3.40.390.10">
    <property type="entry name" value="Collagenase (Catalytic Domain)"/>
    <property type="match status" value="1"/>
</dbReference>
<name>E0XVV1_9BACT</name>
<dbReference type="GO" id="GO:0008237">
    <property type="term" value="F:metallopeptidase activity"/>
    <property type="evidence" value="ECO:0007669"/>
    <property type="project" value="UniProtKB-KW"/>
</dbReference>
<dbReference type="InterPro" id="IPR026444">
    <property type="entry name" value="Secre_tail"/>
</dbReference>
<keyword evidence="7" id="KW-0482">Metalloprotease</keyword>
<keyword evidence="5" id="KW-0378">Hydrolase</keyword>
<evidence type="ECO:0000256" key="5">
    <source>
        <dbReference type="ARBA" id="ARBA00022801"/>
    </source>
</evidence>
<proteinExistence type="inferred from homology"/>
<keyword evidence="3" id="KW-0479">Metal-binding</keyword>
<dbReference type="PANTHER" id="PTHR47466:SF1">
    <property type="entry name" value="METALLOPROTEASE MEP1 (AFU_ORTHOLOGUE AFUA_1G07730)-RELATED"/>
    <property type="match status" value="1"/>
</dbReference>
<comment type="similarity">
    <text evidence="1">Belongs to the peptidase M43B family.</text>
</comment>
<keyword evidence="8" id="KW-1015">Disulfide bond</keyword>
<dbReference type="AlphaFoldDB" id="E0XVV1"/>
<evidence type="ECO:0000256" key="1">
    <source>
        <dbReference type="ARBA" id="ARBA00008721"/>
    </source>
</evidence>
<evidence type="ECO:0000256" key="3">
    <source>
        <dbReference type="ARBA" id="ARBA00022723"/>
    </source>
</evidence>
<evidence type="ECO:0000256" key="9">
    <source>
        <dbReference type="SAM" id="SignalP"/>
    </source>
</evidence>
<accession>E0XVV1</accession>
<dbReference type="PANTHER" id="PTHR47466">
    <property type="match status" value="1"/>
</dbReference>
<dbReference type="GO" id="GO:0006508">
    <property type="term" value="P:proteolysis"/>
    <property type="evidence" value="ECO:0007669"/>
    <property type="project" value="UniProtKB-KW"/>
</dbReference>
<dbReference type="InterPro" id="IPR024079">
    <property type="entry name" value="MetalloPept_cat_dom_sf"/>
</dbReference>
<evidence type="ECO:0000256" key="8">
    <source>
        <dbReference type="ARBA" id="ARBA00023157"/>
    </source>
</evidence>
<dbReference type="NCBIfam" id="TIGR04183">
    <property type="entry name" value="Por_Secre_tail"/>
    <property type="match status" value="1"/>
</dbReference>
<feature type="domain" description="Peptidase M43 pregnancy-associated plasma-A" evidence="10">
    <location>
        <begin position="256"/>
        <end position="346"/>
    </location>
</feature>
<evidence type="ECO:0000256" key="6">
    <source>
        <dbReference type="ARBA" id="ARBA00022833"/>
    </source>
</evidence>
<evidence type="ECO:0000256" key="4">
    <source>
        <dbReference type="ARBA" id="ARBA00022729"/>
    </source>
</evidence>
<dbReference type="Gene3D" id="2.60.40.4070">
    <property type="match status" value="1"/>
</dbReference>
<dbReference type="InterPro" id="IPR008754">
    <property type="entry name" value="Peptidase_M43"/>
</dbReference>
<evidence type="ECO:0000313" key="11">
    <source>
        <dbReference type="EMBL" id="ADI18542.1"/>
    </source>
</evidence>
<feature type="signal peptide" evidence="9">
    <location>
        <begin position="1"/>
        <end position="19"/>
    </location>
</feature>
<protein>
    <recommendedName>
        <fullName evidence="10">Peptidase M43 pregnancy-associated plasma-A domain-containing protein</fullName>
    </recommendedName>
</protein>
<sequence>MNKSYNVLFAISVPWMLFANSITISPDTLTATIQFGEVTTETVTITNSNAFPVNLDISILEQPTAISVLPFYADRFAPESKALVRDMVSDVQYQDENGNWVDGVRCGTAPTPNDVLSQVQNAIENNKSHSRISRNMVNVQVAFHVIYASNGAGNISNDMIIDQIEVLNDAYAPYDIVFTLVSVDYTMNDSWYNDMEQYESTYKQQLHVDPVHHLNIYTGNMPGLLGWSYMPYSWPENSYMHGVCLLYSCLPGGTAYPYNAGDTATHEVGHYLGLDHTFRNGCSVNNDYVDDTPQENDGNNIYSCNNTDTCPNDPGMDPVHNYMTYTDDACLNQFTDGQGERMENMIATYRPGLLENPIAPEWIYTTADVVQVPANGSLDLVFTFDGTDLIGGDYVANVYFEESSIDTTVLLPSYLQITGIPNLELSFVAITDTLFPNEFSNNYLEMMYSGSDLLTYQFDYEVDWLTVLGGDGSLENGESQFITFNFNSLFMSPGFYEGNVYLNSNMGSILIYLQMVILEPLGIGDGTIPMKFAVSANYPNPFNPSTRFTISIPDRSNVSTSVFDLKGRRIATLLNSELDTGVYDLTWQGKNDIGSQVSAGIYILRVDAGKYHHNQKMIYIK</sequence>
<keyword evidence="2" id="KW-0645">Protease</keyword>
<keyword evidence="4 9" id="KW-0732">Signal</keyword>
<dbReference type="CDD" id="cd04275">
    <property type="entry name" value="ZnMc_pappalysin_like"/>
    <property type="match status" value="1"/>
</dbReference>
<dbReference type="EMBL" id="GU474892">
    <property type="protein sequence ID" value="ADI18542.1"/>
    <property type="molecule type" value="Genomic_DNA"/>
</dbReference>